<proteinExistence type="predicted"/>
<dbReference type="InterPro" id="IPR004332">
    <property type="entry name" value="Transposase_MuDR"/>
</dbReference>
<name>A0ABQ4XRF4_9ASTR</name>
<reference evidence="2" key="1">
    <citation type="journal article" date="2022" name="Int. J. Mol. Sci.">
        <title>Draft Genome of Tanacetum Coccineum: Genomic Comparison of Closely Related Tanacetum-Family Plants.</title>
        <authorList>
            <person name="Yamashiro T."/>
            <person name="Shiraishi A."/>
            <person name="Nakayama K."/>
            <person name="Satake H."/>
        </authorList>
    </citation>
    <scope>NUCLEOTIDE SEQUENCE</scope>
</reference>
<evidence type="ECO:0000313" key="3">
    <source>
        <dbReference type="Proteomes" id="UP001151760"/>
    </source>
</evidence>
<keyword evidence="3" id="KW-1185">Reference proteome</keyword>
<evidence type="ECO:0000259" key="1">
    <source>
        <dbReference type="Pfam" id="PF03108"/>
    </source>
</evidence>
<protein>
    <submittedName>
        <fullName evidence="2">Transposase, Ptta/En/Spm</fullName>
    </submittedName>
</protein>
<dbReference type="PANTHER" id="PTHR31973:SF187">
    <property type="entry name" value="MUTATOR TRANSPOSASE MUDRA PROTEIN"/>
    <property type="match status" value="1"/>
</dbReference>
<feature type="domain" description="Transposase MuDR plant" evidence="1">
    <location>
        <begin position="203"/>
        <end position="270"/>
    </location>
</feature>
<evidence type="ECO:0000313" key="2">
    <source>
        <dbReference type="EMBL" id="GJS67612.1"/>
    </source>
</evidence>
<organism evidence="2 3">
    <name type="scientific">Tanacetum coccineum</name>
    <dbReference type="NCBI Taxonomy" id="301880"/>
    <lineage>
        <taxon>Eukaryota</taxon>
        <taxon>Viridiplantae</taxon>
        <taxon>Streptophyta</taxon>
        <taxon>Embryophyta</taxon>
        <taxon>Tracheophyta</taxon>
        <taxon>Spermatophyta</taxon>
        <taxon>Magnoliopsida</taxon>
        <taxon>eudicotyledons</taxon>
        <taxon>Gunneridae</taxon>
        <taxon>Pentapetalae</taxon>
        <taxon>asterids</taxon>
        <taxon>campanulids</taxon>
        <taxon>Asterales</taxon>
        <taxon>Asteraceae</taxon>
        <taxon>Asteroideae</taxon>
        <taxon>Anthemideae</taxon>
        <taxon>Anthemidinae</taxon>
        <taxon>Tanacetum</taxon>
    </lineage>
</organism>
<reference evidence="2" key="2">
    <citation type="submission" date="2022-01" db="EMBL/GenBank/DDBJ databases">
        <authorList>
            <person name="Yamashiro T."/>
            <person name="Shiraishi A."/>
            <person name="Satake H."/>
            <person name="Nakayama K."/>
        </authorList>
    </citation>
    <scope>NUCLEOTIDE SEQUENCE</scope>
</reference>
<sequence length="364" mass="41954">MFVRDPLSYEYEILSKIPDVDLVSLGLASFINQLKTECTGSVKSIFYLVPGLEFHLGLKPLKCDTDFDAFVQCGVNHDHVLHVYSSCSEFDLNEQNNDSGSELDDDDYNVYDYASSAESDTASIDHFSEGEEEVLEVRIKKVGPKPKKKATRMFGEKFLTTIFNGLPRDDFDDGNDPKTDEQDMIGDHWPVHDPNIKWKFMKPRLGERFKDPEQLKRALAFYDLANGYKLYYEVNNPRRLVAKCSKDNQEKKCPFRLWASWMQTEKSFQIKNMIDQHVCSRTFEYGSLITSNWIARNYAKKIMINPTINVKDIVASVLKKYKCKVSVSLARRGKIKALQQFETCLEDHYGMLWSYAAEILASNE</sequence>
<accession>A0ABQ4XRF4</accession>
<comment type="caution">
    <text evidence="2">The sequence shown here is derived from an EMBL/GenBank/DDBJ whole genome shotgun (WGS) entry which is preliminary data.</text>
</comment>
<dbReference type="Pfam" id="PF03108">
    <property type="entry name" value="DBD_Tnp_Mut"/>
    <property type="match status" value="1"/>
</dbReference>
<gene>
    <name evidence="2" type="ORF">Tco_0682176</name>
</gene>
<dbReference type="EMBL" id="BQNB010009730">
    <property type="protein sequence ID" value="GJS67612.1"/>
    <property type="molecule type" value="Genomic_DNA"/>
</dbReference>
<dbReference type="PANTHER" id="PTHR31973">
    <property type="entry name" value="POLYPROTEIN, PUTATIVE-RELATED"/>
    <property type="match status" value="1"/>
</dbReference>
<dbReference type="Proteomes" id="UP001151760">
    <property type="component" value="Unassembled WGS sequence"/>
</dbReference>